<gene>
    <name evidence="1" type="ORF">FYJ52_06985</name>
</gene>
<dbReference type="EMBL" id="VUMO01000008">
    <property type="protein sequence ID" value="MSS20139.1"/>
    <property type="molecule type" value="Genomic_DNA"/>
</dbReference>
<dbReference type="Proteomes" id="UP000461754">
    <property type="component" value="Unassembled WGS sequence"/>
</dbReference>
<keyword evidence="2" id="KW-1185">Reference proteome</keyword>
<reference evidence="1 2" key="1">
    <citation type="submission" date="2019-08" db="EMBL/GenBank/DDBJ databases">
        <title>In-depth cultivation of the pig gut microbiome towards novel bacterial diversity and tailored functional studies.</title>
        <authorList>
            <person name="Wylensek D."/>
            <person name="Hitch T.C.A."/>
            <person name="Clavel T."/>
        </authorList>
    </citation>
    <scope>NUCLEOTIDE SEQUENCE [LARGE SCALE GENOMIC DNA]</scope>
    <source>
        <strain evidence="1 2">RF-744-FAT-4</strain>
    </source>
</reference>
<organism evidence="1 2">
    <name type="scientific">Pseudoramibacter porci</name>
    <dbReference type="NCBI Taxonomy" id="2606631"/>
    <lineage>
        <taxon>Bacteria</taxon>
        <taxon>Bacillati</taxon>
        <taxon>Bacillota</taxon>
        <taxon>Clostridia</taxon>
        <taxon>Eubacteriales</taxon>
        <taxon>Eubacteriaceae</taxon>
        <taxon>Pseudoramibacter</taxon>
    </lineage>
</organism>
<evidence type="ECO:0000313" key="2">
    <source>
        <dbReference type="Proteomes" id="UP000461754"/>
    </source>
</evidence>
<evidence type="ECO:0000313" key="1">
    <source>
        <dbReference type="EMBL" id="MSS20139.1"/>
    </source>
</evidence>
<evidence type="ECO:0008006" key="3">
    <source>
        <dbReference type="Google" id="ProtNLM"/>
    </source>
</evidence>
<protein>
    <recommendedName>
        <fullName evidence="3">Type II secretion system protein</fullName>
    </recommendedName>
</protein>
<sequence>MDGLNIRRRRRSWGPLLMELLMAMLIFALVSSAATVLFARASAMSTEASRLSWASDQAGDVSAIFRTSDSVQAFVDTLTQAFPKTAVKTDSAGRSVLTQRYTAALKPTADSKKTAVTVRITAWTAEGTMHTRIVIWDRHRTLYQVSCRRQIDS</sequence>
<dbReference type="AlphaFoldDB" id="A0A7X2TA34"/>
<comment type="caution">
    <text evidence="1">The sequence shown here is derived from an EMBL/GenBank/DDBJ whole genome shotgun (WGS) entry which is preliminary data.</text>
</comment>
<name>A0A7X2TA34_9FIRM</name>
<dbReference type="RefSeq" id="WP_154576517.1">
    <property type="nucleotide sequence ID" value="NZ_VUMO01000008.1"/>
</dbReference>
<proteinExistence type="predicted"/>
<accession>A0A7X2TA34</accession>